<dbReference type="AlphaFoldDB" id="A0A0V0H9D7"/>
<feature type="compositionally biased region" description="Basic and acidic residues" evidence="1">
    <location>
        <begin position="41"/>
        <end position="60"/>
    </location>
</feature>
<reference evidence="2" key="1">
    <citation type="submission" date="2015-12" db="EMBL/GenBank/DDBJ databases">
        <title>Gene expression during late stages of embryo sac development: a critical building block for successful pollen-pistil interactions.</title>
        <authorList>
            <person name="Liu Y."/>
            <person name="Joly V."/>
            <person name="Sabar M."/>
            <person name="Matton D.P."/>
        </authorList>
    </citation>
    <scope>NUCLEOTIDE SEQUENCE</scope>
</reference>
<evidence type="ECO:0000313" key="2">
    <source>
        <dbReference type="EMBL" id="JAP16521.1"/>
    </source>
</evidence>
<evidence type="ECO:0000256" key="1">
    <source>
        <dbReference type="SAM" id="MobiDB-lite"/>
    </source>
</evidence>
<protein>
    <submittedName>
        <fullName evidence="2">Putative ovule protein</fullName>
    </submittedName>
</protein>
<feature type="region of interest" description="Disordered" evidence="1">
    <location>
        <begin position="40"/>
        <end position="69"/>
    </location>
</feature>
<sequence>MAYFTTLSRANYRPNILQSRRPFTRVLYVMSMRLVSIAIPHKRDAPKDKRGGEKVDNKKELRNKHISLR</sequence>
<accession>A0A0V0H9D7</accession>
<organism evidence="2">
    <name type="scientific">Solanum chacoense</name>
    <name type="common">Chaco potato</name>
    <dbReference type="NCBI Taxonomy" id="4108"/>
    <lineage>
        <taxon>Eukaryota</taxon>
        <taxon>Viridiplantae</taxon>
        <taxon>Streptophyta</taxon>
        <taxon>Embryophyta</taxon>
        <taxon>Tracheophyta</taxon>
        <taxon>Spermatophyta</taxon>
        <taxon>Magnoliopsida</taxon>
        <taxon>eudicotyledons</taxon>
        <taxon>Gunneridae</taxon>
        <taxon>Pentapetalae</taxon>
        <taxon>asterids</taxon>
        <taxon>lamiids</taxon>
        <taxon>Solanales</taxon>
        <taxon>Solanaceae</taxon>
        <taxon>Solanoideae</taxon>
        <taxon>Solaneae</taxon>
        <taxon>Solanum</taxon>
    </lineage>
</organism>
<name>A0A0V0H9D7_SOLCH</name>
<dbReference type="EMBL" id="GEDG01023720">
    <property type="protein sequence ID" value="JAP16521.1"/>
    <property type="molecule type" value="Transcribed_RNA"/>
</dbReference>
<proteinExistence type="predicted"/>